<dbReference type="SUPFAM" id="SSF52980">
    <property type="entry name" value="Restriction endonuclease-like"/>
    <property type="match status" value="1"/>
</dbReference>
<dbReference type="Pfam" id="PF12705">
    <property type="entry name" value="PDDEXK_1"/>
    <property type="match status" value="1"/>
</dbReference>
<organism evidence="2 3">
    <name type="scientific">Pelistega ratti</name>
    <dbReference type="NCBI Taxonomy" id="2652177"/>
    <lineage>
        <taxon>Bacteria</taxon>
        <taxon>Pseudomonadati</taxon>
        <taxon>Pseudomonadota</taxon>
        <taxon>Betaproteobacteria</taxon>
        <taxon>Burkholderiales</taxon>
        <taxon>Alcaligenaceae</taxon>
        <taxon>Pelistega</taxon>
    </lineage>
</organism>
<dbReference type="NCBIfam" id="TIGR03623">
    <property type="entry name" value="probable DNA repair protein"/>
    <property type="match status" value="1"/>
</dbReference>
<dbReference type="InterPro" id="IPR011335">
    <property type="entry name" value="Restrct_endonuc-II-like"/>
</dbReference>
<evidence type="ECO:0000313" key="2">
    <source>
        <dbReference type="EMBL" id="NEN75826.1"/>
    </source>
</evidence>
<reference evidence="2 3" key="1">
    <citation type="submission" date="2020-02" db="EMBL/GenBank/DDBJ databases">
        <title>Pelistega sp. NLN82 were isolated from wild rodents of the Hainan Island.</title>
        <authorList>
            <person name="Niu N."/>
            <person name="Zhou J."/>
        </authorList>
    </citation>
    <scope>NUCLEOTIDE SEQUENCE [LARGE SCALE GENOMIC DNA]</scope>
    <source>
        <strain evidence="2 3">NLN82</strain>
    </source>
</reference>
<dbReference type="SUPFAM" id="SSF52540">
    <property type="entry name" value="P-loop containing nucleoside triphosphate hydrolases"/>
    <property type="match status" value="1"/>
</dbReference>
<dbReference type="Gene3D" id="3.90.320.10">
    <property type="match status" value="1"/>
</dbReference>
<gene>
    <name evidence="2" type="ORF">F9B74_05740</name>
</gene>
<sequence>MQQYPLYTIEQLGDLDPSHTWVITANNRLAVFIKSVFIKRNTQKVKPLPTVIPYKAWITQFEEQLSFKKPDMPVVLNETAQQWWWKKVIAEDTEAKKTPLLNIASAALMANQAHQLQAEWHIDVKEQDQTVEYETFIQWKKAYQRQLNTHHYWDTPLLQQYILQAIEEDVFHLPKYLVLMGFYAFSAYQEQLFNILQAKGVQILSLEPHTVPAHQIKILEAQDFQHEVECAIHWAKQKVLSHTPQVKLAIVIPDLQERVASVRRTLQRCLRGTPLENHWHVAVGRPLSQWSLVYSALAWFRLIVNFSKGKIAVPVIGDALLHAEFAFSDTQQMVLAHIDNQLREGQEVSLSLITFLGLLEKVDETFSQTMKAIIDKWANQQQTCAQWAQCYREALEAFAFPGTTALGSIDYQVCQAFESAIKTFALLDEMLPALPVDEAFYLFEQQLNKTSFQGQRKQQVVLDIVGLYEIEGGQWDSVWVLGLTDNTLPQVPSPNPYLPIRSQRHAKITHATPEGEMQWATQLFKAILSSAAEVVLSYPAHQQDEILRPSSFLLGKNLPAIDVLPPLDNKVSIPVAFEEIRDTRGLPKEGYITGGYSILEKQSKNPLWAYATLRLHLKQLLNYPEIELNALLQGNFLHSVMEKFYQKLSNQEQLMDNDLVQSTLDAVITEVSQKMLSFLSSTRLKELFIQRSRAILQQKIDEDRDNRYPFTVEAVEKKYTVNYKNVAFTFKVDRIDSVDHQQKVLIDYKTGRLKSLNTYIEDWVERPRLLNLQLPLYATLLNDIPSVQVAGITFLGLNRQSHYEGLWQSEQYKHQKSASILSQEEWAQVSSEWRQKLHHLMDEIAQGEAINQYIHEEDIAYCDIKPFLRLVDSIHQENNNE</sequence>
<dbReference type="AlphaFoldDB" id="A0A6L9Y6C5"/>
<evidence type="ECO:0000259" key="1">
    <source>
        <dbReference type="Pfam" id="PF12705"/>
    </source>
</evidence>
<dbReference type="InterPro" id="IPR019925">
    <property type="entry name" value="DNA_repair_protein_predicted"/>
</dbReference>
<comment type="caution">
    <text evidence="2">The sequence shown here is derived from an EMBL/GenBank/DDBJ whole genome shotgun (WGS) entry which is preliminary data.</text>
</comment>
<keyword evidence="3" id="KW-1185">Reference proteome</keyword>
<dbReference type="InterPro" id="IPR027417">
    <property type="entry name" value="P-loop_NTPase"/>
</dbReference>
<evidence type="ECO:0000313" key="3">
    <source>
        <dbReference type="Proteomes" id="UP000477651"/>
    </source>
</evidence>
<accession>A0A6L9Y6C5</accession>
<dbReference type="Proteomes" id="UP000477651">
    <property type="component" value="Unassembled WGS sequence"/>
</dbReference>
<feature type="domain" description="PD-(D/E)XK endonuclease-like" evidence="1">
    <location>
        <begin position="613"/>
        <end position="862"/>
    </location>
</feature>
<dbReference type="InterPro" id="IPR038726">
    <property type="entry name" value="PDDEXK_AddAB-type"/>
</dbReference>
<dbReference type="EMBL" id="JAAGYR010000009">
    <property type="protein sequence ID" value="NEN75826.1"/>
    <property type="molecule type" value="Genomic_DNA"/>
</dbReference>
<protein>
    <recommendedName>
        <fullName evidence="1">PD-(D/E)XK endonuclease-like domain-containing protein</fullName>
    </recommendedName>
</protein>
<name>A0A6L9Y6C5_9BURK</name>
<dbReference type="RefSeq" id="WP_163764410.1">
    <property type="nucleotide sequence ID" value="NZ_JAAGYR010000009.1"/>
</dbReference>
<dbReference type="InterPro" id="IPR011604">
    <property type="entry name" value="PDDEXK-like_dom_sf"/>
</dbReference>
<proteinExistence type="predicted"/>